<evidence type="ECO:0000313" key="8">
    <source>
        <dbReference type="Proteomes" id="UP001604277"/>
    </source>
</evidence>
<gene>
    <name evidence="7" type="ORF">Fot_56666</name>
</gene>
<protein>
    <submittedName>
        <fullName evidence="7">Calmodulin-like protein 1</fullName>
    </submittedName>
</protein>
<proteinExistence type="predicted"/>
<evidence type="ECO:0000256" key="3">
    <source>
        <dbReference type="ARBA" id="ARBA00022737"/>
    </source>
</evidence>
<organism evidence="7 8">
    <name type="scientific">Forsythia ovata</name>
    <dbReference type="NCBI Taxonomy" id="205694"/>
    <lineage>
        <taxon>Eukaryota</taxon>
        <taxon>Viridiplantae</taxon>
        <taxon>Streptophyta</taxon>
        <taxon>Embryophyta</taxon>
        <taxon>Tracheophyta</taxon>
        <taxon>Spermatophyta</taxon>
        <taxon>Magnoliopsida</taxon>
        <taxon>eudicotyledons</taxon>
        <taxon>Gunneridae</taxon>
        <taxon>Pentapetalae</taxon>
        <taxon>asterids</taxon>
        <taxon>lamiids</taxon>
        <taxon>Lamiales</taxon>
        <taxon>Oleaceae</taxon>
        <taxon>Forsythieae</taxon>
        <taxon>Forsythia</taxon>
    </lineage>
</organism>
<accession>A0ABD1NYW2</accession>
<feature type="compositionally biased region" description="Polar residues" evidence="5">
    <location>
        <begin position="32"/>
        <end position="41"/>
    </location>
</feature>
<evidence type="ECO:0000256" key="5">
    <source>
        <dbReference type="SAM" id="MobiDB-lite"/>
    </source>
</evidence>
<feature type="region of interest" description="Disordered" evidence="5">
    <location>
        <begin position="21"/>
        <end position="41"/>
    </location>
</feature>
<sequence length="185" mass="21209">MTSMSFLDMQHQLSKKKFLQKPSRMFSRDRQNSGSLPIYSPTSEEQKQVFNRFDSNKDGKISPEEYKAILKAMGKVNLVTKEVQKIFEVADLDGDGFIDFNEFVEVQKKGGGVKTVELQNAFRAFDKDGDGKITAEEVYELLHKLGERYSLRDCRKMVRAVDSNGDGVVDSDEFMTMMTRTMKIY</sequence>
<dbReference type="PROSITE" id="PS00018">
    <property type="entry name" value="EF_HAND_1"/>
    <property type="match status" value="3"/>
</dbReference>
<dbReference type="GO" id="GO:0046872">
    <property type="term" value="F:metal ion binding"/>
    <property type="evidence" value="ECO:0007669"/>
    <property type="project" value="UniProtKB-KW"/>
</dbReference>
<feature type="domain" description="EF-hand" evidence="6">
    <location>
        <begin position="41"/>
        <end position="76"/>
    </location>
</feature>
<evidence type="ECO:0000313" key="7">
    <source>
        <dbReference type="EMBL" id="KAL2456805.1"/>
    </source>
</evidence>
<dbReference type="AlphaFoldDB" id="A0ABD1NYW2"/>
<dbReference type="InterPro" id="IPR018247">
    <property type="entry name" value="EF_Hand_1_Ca_BS"/>
</dbReference>
<evidence type="ECO:0000256" key="4">
    <source>
        <dbReference type="ARBA" id="ARBA00022837"/>
    </source>
</evidence>
<keyword evidence="8" id="KW-1185">Reference proteome</keyword>
<evidence type="ECO:0000256" key="1">
    <source>
        <dbReference type="ARBA" id="ARBA00003291"/>
    </source>
</evidence>
<keyword evidence="3" id="KW-0677">Repeat</keyword>
<dbReference type="SMART" id="SM00054">
    <property type="entry name" value="EFh"/>
    <property type="match status" value="4"/>
</dbReference>
<dbReference type="InterPro" id="IPR039647">
    <property type="entry name" value="EF_hand_pair_protein_CML-like"/>
</dbReference>
<keyword evidence="2" id="KW-0479">Metal-binding</keyword>
<keyword evidence="4" id="KW-0106">Calcium</keyword>
<dbReference type="Pfam" id="PF13499">
    <property type="entry name" value="EF-hand_7"/>
    <property type="match status" value="2"/>
</dbReference>
<dbReference type="FunFam" id="1.10.238.10:FF:000089">
    <property type="entry name" value="calmodulin-like protein 3"/>
    <property type="match status" value="1"/>
</dbReference>
<name>A0ABD1NYW2_9LAMI</name>
<feature type="domain" description="EF-hand" evidence="6">
    <location>
        <begin position="149"/>
        <end position="184"/>
    </location>
</feature>
<dbReference type="EMBL" id="JBFOLJ010000052">
    <property type="protein sequence ID" value="KAL2456805.1"/>
    <property type="molecule type" value="Genomic_DNA"/>
</dbReference>
<comment type="function">
    <text evidence="1">Potential calcium sensor.</text>
</comment>
<feature type="domain" description="EF-hand" evidence="6">
    <location>
        <begin position="78"/>
        <end position="112"/>
    </location>
</feature>
<evidence type="ECO:0000256" key="2">
    <source>
        <dbReference type="ARBA" id="ARBA00022723"/>
    </source>
</evidence>
<comment type="caution">
    <text evidence="7">The sequence shown here is derived from an EMBL/GenBank/DDBJ whole genome shotgun (WGS) entry which is preliminary data.</text>
</comment>
<dbReference type="CDD" id="cd00051">
    <property type="entry name" value="EFh"/>
    <property type="match status" value="1"/>
</dbReference>
<dbReference type="Proteomes" id="UP001604277">
    <property type="component" value="Unassembled WGS sequence"/>
</dbReference>
<reference evidence="8" key="1">
    <citation type="submission" date="2024-07" db="EMBL/GenBank/DDBJ databases">
        <title>Two chromosome-level genome assemblies of Korean endemic species Abeliophyllum distichum and Forsythia ovata (Oleaceae).</title>
        <authorList>
            <person name="Jang H."/>
        </authorList>
    </citation>
    <scope>NUCLEOTIDE SEQUENCE [LARGE SCALE GENOMIC DNA]</scope>
</reference>
<evidence type="ECO:0000259" key="6">
    <source>
        <dbReference type="PROSITE" id="PS50222"/>
    </source>
</evidence>
<dbReference type="InterPro" id="IPR002048">
    <property type="entry name" value="EF_hand_dom"/>
</dbReference>
<dbReference type="SUPFAM" id="SSF47473">
    <property type="entry name" value="EF-hand"/>
    <property type="match status" value="1"/>
</dbReference>
<dbReference type="Gene3D" id="1.10.238.10">
    <property type="entry name" value="EF-hand"/>
    <property type="match status" value="2"/>
</dbReference>
<dbReference type="PROSITE" id="PS50222">
    <property type="entry name" value="EF_HAND_2"/>
    <property type="match status" value="4"/>
</dbReference>
<dbReference type="InterPro" id="IPR011992">
    <property type="entry name" value="EF-hand-dom_pair"/>
</dbReference>
<feature type="domain" description="EF-hand" evidence="6">
    <location>
        <begin position="113"/>
        <end position="148"/>
    </location>
</feature>
<dbReference type="GO" id="GO:0005737">
    <property type="term" value="C:cytoplasm"/>
    <property type="evidence" value="ECO:0007669"/>
    <property type="project" value="UniProtKB-ARBA"/>
</dbReference>
<dbReference type="PANTHER" id="PTHR10891">
    <property type="entry name" value="EF-HAND CALCIUM-BINDING DOMAIN CONTAINING PROTEIN"/>
    <property type="match status" value="1"/>
</dbReference>